<dbReference type="InterPro" id="IPR036396">
    <property type="entry name" value="Cyt_P450_sf"/>
</dbReference>
<gene>
    <name evidence="12" type="ORF">BU24DRAFT_444014</name>
</gene>
<comment type="pathway">
    <text evidence="2">Mycotoxin biosynthesis.</text>
</comment>
<proteinExistence type="inferred from homology"/>
<evidence type="ECO:0000256" key="11">
    <source>
        <dbReference type="SAM" id="Phobius"/>
    </source>
</evidence>
<organism evidence="12 13">
    <name type="scientific">Aaosphaeria arxii CBS 175.79</name>
    <dbReference type="NCBI Taxonomy" id="1450172"/>
    <lineage>
        <taxon>Eukaryota</taxon>
        <taxon>Fungi</taxon>
        <taxon>Dikarya</taxon>
        <taxon>Ascomycota</taxon>
        <taxon>Pezizomycotina</taxon>
        <taxon>Dothideomycetes</taxon>
        <taxon>Pleosporomycetidae</taxon>
        <taxon>Pleosporales</taxon>
        <taxon>Pleosporales incertae sedis</taxon>
        <taxon>Aaosphaeria</taxon>
    </lineage>
</organism>
<dbReference type="AlphaFoldDB" id="A0A6A5XD62"/>
<evidence type="ECO:0000256" key="3">
    <source>
        <dbReference type="ARBA" id="ARBA00010617"/>
    </source>
</evidence>
<comment type="cofactor">
    <cofactor evidence="1 9">
        <name>heme</name>
        <dbReference type="ChEBI" id="CHEBI:30413"/>
    </cofactor>
</comment>
<keyword evidence="13" id="KW-1185">Reference proteome</keyword>
<feature type="transmembrane region" description="Helical" evidence="11">
    <location>
        <begin position="21"/>
        <end position="41"/>
    </location>
</feature>
<sequence length="528" mass="60629">MHSPFQSSQTSSLRTKASRMISLIVTSFLILFISSVPLKFFKEKSQYPLANPPGWFQTRLSKQIEFLRAGLEIAEKARKKYGDKPYRLIAEQGEVLVLPPAYAHKIRNEESLSFSKAIRQLRSPKDFNGHLAGFEPFRFLDHDQQIVQRVIRKQLTKYLNTVTEPISLEATFAVRLIFGDDHDWKATCIKESMLDLIARISSRVFLGEELCRNEEWINITKAYTVNAFTASLKMSLIPKFLVRVYSWFSADCKSVRKNLEDSQRIIEPVIKKRQALKARAQKEGTPIPTFNDALDWAELESEGVNYDRGVLQLLLSFAAIHTTTDLLTQTLLRLANEPEQIDRLREEIVRVLGAEGLKKSALFNMKLLDSALKETQRVKPNGLLVMRRMATQRINLPDGLVIRKGERVTTDASNMINPEIYENPKKYNIDRYARMRDNPETANKAHLVSTGTDNLTFGHGIHACPGRFFAANEIKVALCHLLLKYDWRLADRTSLEPMRTIGVMTTLDPRNLLEYRRRKEEVNLESLF</sequence>
<accession>A0A6A5XD62</accession>
<dbReference type="PRINTS" id="PR00465">
    <property type="entry name" value="EP450IV"/>
</dbReference>
<keyword evidence="8 10" id="KW-0503">Monooxygenase</keyword>
<evidence type="ECO:0000256" key="2">
    <source>
        <dbReference type="ARBA" id="ARBA00004685"/>
    </source>
</evidence>
<dbReference type="InterPro" id="IPR017972">
    <property type="entry name" value="Cyt_P450_CS"/>
</dbReference>
<evidence type="ECO:0000256" key="5">
    <source>
        <dbReference type="ARBA" id="ARBA00022723"/>
    </source>
</evidence>
<dbReference type="GO" id="GO:0004497">
    <property type="term" value="F:monooxygenase activity"/>
    <property type="evidence" value="ECO:0007669"/>
    <property type="project" value="UniProtKB-KW"/>
</dbReference>
<keyword evidence="6 10" id="KW-0560">Oxidoreductase</keyword>
<evidence type="ECO:0000256" key="7">
    <source>
        <dbReference type="ARBA" id="ARBA00023004"/>
    </source>
</evidence>
<evidence type="ECO:0000256" key="9">
    <source>
        <dbReference type="PIRSR" id="PIRSR602403-1"/>
    </source>
</evidence>
<dbReference type="OrthoDB" id="1844152at2759"/>
<dbReference type="SUPFAM" id="SSF48264">
    <property type="entry name" value="Cytochrome P450"/>
    <property type="match status" value="1"/>
</dbReference>
<evidence type="ECO:0000256" key="6">
    <source>
        <dbReference type="ARBA" id="ARBA00023002"/>
    </source>
</evidence>
<keyword evidence="11" id="KW-0812">Transmembrane</keyword>
<dbReference type="Pfam" id="PF00067">
    <property type="entry name" value="p450"/>
    <property type="match status" value="1"/>
</dbReference>
<keyword evidence="11" id="KW-1133">Transmembrane helix</keyword>
<evidence type="ECO:0000313" key="13">
    <source>
        <dbReference type="Proteomes" id="UP000799778"/>
    </source>
</evidence>
<comment type="similarity">
    <text evidence="3 10">Belongs to the cytochrome P450 family.</text>
</comment>
<dbReference type="CDD" id="cd11041">
    <property type="entry name" value="CYP503A1-like"/>
    <property type="match status" value="1"/>
</dbReference>
<evidence type="ECO:0000256" key="4">
    <source>
        <dbReference type="ARBA" id="ARBA00022617"/>
    </source>
</evidence>
<evidence type="ECO:0000256" key="8">
    <source>
        <dbReference type="ARBA" id="ARBA00023033"/>
    </source>
</evidence>
<dbReference type="InterPro" id="IPR001128">
    <property type="entry name" value="Cyt_P450"/>
</dbReference>
<dbReference type="GO" id="GO:0020037">
    <property type="term" value="F:heme binding"/>
    <property type="evidence" value="ECO:0007669"/>
    <property type="project" value="InterPro"/>
</dbReference>
<dbReference type="RefSeq" id="XP_033379043.1">
    <property type="nucleotide sequence ID" value="XM_033530614.1"/>
</dbReference>
<dbReference type="GO" id="GO:0016705">
    <property type="term" value="F:oxidoreductase activity, acting on paired donors, with incorporation or reduction of molecular oxygen"/>
    <property type="evidence" value="ECO:0007669"/>
    <property type="project" value="InterPro"/>
</dbReference>
<protein>
    <submittedName>
        <fullName evidence="12">Cytochrome P450</fullName>
    </submittedName>
</protein>
<dbReference type="Gene3D" id="1.10.630.10">
    <property type="entry name" value="Cytochrome P450"/>
    <property type="match status" value="1"/>
</dbReference>
<dbReference type="PANTHER" id="PTHR46206">
    <property type="entry name" value="CYTOCHROME P450"/>
    <property type="match status" value="1"/>
</dbReference>
<feature type="binding site" description="axial binding residue" evidence="9">
    <location>
        <position position="464"/>
    </location>
    <ligand>
        <name>heme</name>
        <dbReference type="ChEBI" id="CHEBI:30413"/>
    </ligand>
    <ligandPart>
        <name>Fe</name>
        <dbReference type="ChEBI" id="CHEBI:18248"/>
    </ligandPart>
</feature>
<evidence type="ECO:0000313" key="12">
    <source>
        <dbReference type="EMBL" id="KAF2010704.1"/>
    </source>
</evidence>
<keyword evidence="5 9" id="KW-0479">Metal-binding</keyword>
<evidence type="ECO:0000256" key="10">
    <source>
        <dbReference type="RuleBase" id="RU000461"/>
    </source>
</evidence>
<dbReference type="GeneID" id="54288011"/>
<keyword evidence="11" id="KW-0472">Membrane</keyword>
<evidence type="ECO:0000256" key="1">
    <source>
        <dbReference type="ARBA" id="ARBA00001971"/>
    </source>
</evidence>
<name>A0A6A5XD62_9PLEO</name>
<dbReference type="Proteomes" id="UP000799778">
    <property type="component" value="Unassembled WGS sequence"/>
</dbReference>
<keyword evidence="4 9" id="KW-0349">Heme</keyword>
<dbReference type="GO" id="GO:0005506">
    <property type="term" value="F:iron ion binding"/>
    <property type="evidence" value="ECO:0007669"/>
    <property type="project" value="InterPro"/>
</dbReference>
<dbReference type="PROSITE" id="PS00086">
    <property type="entry name" value="CYTOCHROME_P450"/>
    <property type="match status" value="1"/>
</dbReference>
<dbReference type="PANTHER" id="PTHR46206:SF2">
    <property type="entry name" value="CYTOCHROME P450 MONOOXYGENASE AUSG-RELATED"/>
    <property type="match status" value="1"/>
</dbReference>
<reference evidence="12" key="1">
    <citation type="journal article" date="2020" name="Stud. Mycol.">
        <title>101 Dothideomycetes genomes: a test case for predicting lifestyles and emergence of pathogens.</title>
        <authorList>
            <person name="Haridas S."/>
            <person name="Albert R."/>
            <person name="Binder M."/>
            <person name="Bloem J."/>
            <person name="Labutti K."/>
            <person name="Salamov A."/>
            <person name="Andreopoulos B."/>
            <person name="Baker S."/>
            <person name="Barry K."/>
            <person name="Bills G."/>
            <person name="Bluhm B."/>
            <person name="Cannon C."/>
            <person name="Castanera R."/>
            <person name="Culley D."/>
            <person name="Daum C."/>
            <person name="Ezra D."/>
            <person name="Gonzalez J."/>
            <person name="Henrissat B."/>
            <person name="Kuo A."/>
            <person name="Liang C."/>
            <person name="Lipzen A."/>
            <person name="Lutzoni F."/>
            <person name="Magnuson J."/>
            <person name="Mondo S."/>
            <person name="Nolan M."/>
            <person name="Ohm R."/>
            <person name="Pangilinan J."/>
            <person name="Park H.-J."/>
            <person name="Ramirez L."/>
            <person name="Alfaro M."/>
            <person name="Sun H."/>
            <person name="Tritt A."/>
            <person name="Yoshinaga Y."/>
            <person name="Zwiers L.-H."/>
            <person name="Turgeon B."/>
            <person name="Goodwin S."/>
            <person name="Spatafora J."/>
            <person name="Crous P."/>
            <person name="Grigoriev I."/>
        </authorList>
    </citation>
    <scope>NUCLEOTIDE SEQUENCE</scope>
    <source>
        <strain evidence="12">CBS 175.79</strain>
    </source>
</reference>
<keyword evidence="7 9" id="KW-0408">Iron</keyword>
<dbReference type="EMBL" id="ML978075">
    <property type="protein sequence ID" value="KAF2010704.1"/>
    <property type="molecule type" value="Genomic_DNA"/>
</dbReference>
<dbReference type="InterPro" id="IPR002403">
    <property type="entry name" value="Cyt_P450_E_grp-IV"/>
</dbReference>